<accession>A0A8B9HR76</accession>
<feature type="domain" description="C-type lectin" evidence="2">
    <location>
        <begin position="100"/>
        <end position="167"/>
    </location>
</feature>
<keyword evidence="1" id="KW-0175">Coiled coil</keyword>
<protein>
    <recommendedName>
        <fullName evidence="2">C-type lectin domain-containing protein</fullName>
    </recommendedName>
</protein>
<organism evidence="3 4">
    <name type="scientific">Astyanax mexicanus</name>
    <name type="common">Blind cave fish</name>
    <name type="synonym">Astyanax fasciatus mexicanus</name>
    <dbReference type="NCBI Taxonomy" id="7994"/>
    <lineage>
        <taxon>Eukaryota</taxon>
        <taxon>Metazoa</taxon>
        <taxon>Chordata</taxon>
        <taxon>Craniata</taxon>
        <taxon>Vertebrata</taxon>
        <taxon>Euteleostomi</taxon>
        <taxon>Actinopterygii</taxon>
        <taxon>Neopterygii</taxon>
        <taxon>Teleostei</taxon>
        <taxon>Ostariophysi</taxon>
        <taxon>Characiformes</taxon>
        <taxon>Characoidei</taxon>
        <taxon>Acestrorhamphidae</taxon>
        <taxon>Acestrorhamphinae</taxon>
        <taxon>Astyanax</taxon>
    </lineage>
</organism>
<dbReference type="Gene3D" id="1.20.5.400">
    <property type="match status" value="1"/>
</dbReference>
<dbReference type="Gene3D" id="3.10.100.10">
    <property type="entry name" value="Mannose-Binding Protein A, subunit A"/>
    <property type="match status" value="1"/>
</dbReference>
<evidence type="ECO:0000259" key="2">
    <source>
        <dbReference type="PROSITE" id="PS50041"/>
    </source>
</evidence>
<dbReference type="InterPro" id="IPR016186">
    <property type="entry name" value="C-type_lectin-like/link_sf"/>
</dbReference>
<dbReference type="PANTHER" id="PTHR22803">
    <property type="entry name" value="MANNOSE, PHOSPHOLIPASE, LECTIN RECEPTOR RELATED"/>
    <property type="match status" value="1"/>
</dbReference>
<dbReference type="Proteomes" id="UP000694621">
    <property type="component" value="Unplaced"/>
</dbReference>
<feature type="coiled-coil region" evidence="1">
    <location>
        <begin position="14"/>
        <end position="97"/>
    </location>
</feature>
<dbReference type="PROSITE" id="PS50041">
    <property type="entry name" value="C_TYPE_LECTIN_2"/>
    <property type="match status" value="1"/>
</dbReference>
<proteinExistence type="predicted"/>
<evidence type="ECO:0000313" key="3">
    <source>
        <dbReference type="Ensembl" id="ENSAMXP00005017054.1"/>
    </source>
</evidence>
<evidence type="ECO:0000313" key="4">
    <source>
        <dbReference type="Proteomes" id="UP000694621"/>
    </source>
</evidence>
<evidence type="ECO:0000256" key="1">
    <source>
        <dbReference type="SAM" id="Coils"/>
    </source>
</evidence>
<dbReference type="Pfam" id="PF00059">
    <property type="entry name" value="Lectin_C"/>
    <property type="match status" value="1"/>
</dbReference>
<dbReference type="AlphaFoldDB" id="A0A8B9HR76"/>
<dbReference type="SUPFAM" id="SSF56436">
    <property type="entry name" value="C-type lectin-like"/>
    <property type="match status" value="1"/>
</dbReference>
<dbReference type="InterPro" id="IPR016187">
    <property type="entry name" value="CTDL_fold"/>
</dbReference>
<dbReference type="InterPro" id="IPR001304">
    <property type="entry name" value="C-type_lectin-like"/>
</dbReference>
<reference evidence="3" key="1">
    <citation type="submission" date="2025-08" db="UniProtKB">
        <authorList>
            <consortium name="Ensembl"/>
        </authorList>
    </citation>
    <scope>IDENTIFICATION</scope>
</reference>
<name>A0A8B9HR76_ASTMX</name>
<dbReference type="InterPro" id="IPR050111">
    <property type="entry name" value="C-type_lectin/snaclec_domain"/>
</dbReference>
<dbReference type="Ensembl" id="ENSAMXT00005018842.1">
    <property type="protein sequence ID" value="ENSAMXP00005017054.1"/>
    <property type="gene ID" value="ENSAMXG00005008906.1"/>
</dbReference>
<sequence>DVEICANAVAISKIDQLQTSYTNLNIEKDQLRTSNSNLTAERDQLQTSYNNLTIEKDKLQISYTNLTAERDQLQTSYTNLDIKKDQLQKERDELGRTEAWIGLTDAVTEGVWKWVDGSVLTTEFWAKGEPNDYQNEDCAITSFQRTKSDILTWSDYPCHQSVSWICEKRVTEL</sequence>
<dbReference type="SMART" id="SM00034">
    <property type="entry name" value="CLECT"/>
    <property type="match status" value="1"/>
</dbReference>